<keyword evidence="1" id="KW-0732">Signal</keyword>
<feature type="signal peptide" evidence="1">
    <location>
        <begin position="1"/>
        <end position="25"/>
    </location>
</feature>
<keyword evidence="3" id="KW-1185">Reference proteome</keyword>
<sequence length="586" mass="68300">MKRQMKWAAASLICSLIIQCMPAAADQKTQEAFDAYLDRIYAQWISENPFQIHFYLEHPENYGIELSSYTLMDYSEYDEAAIEAYEKQQEEDLKELRSFDKTQLTRQQQILYDKLMEQIDLNEKYADMFDFSSLIGGSNGIVNSLANNFQNYLFIEKKDVEEYLKFLQDIPNYIDYAIEYTNEYAEYDLVPSKYMLQVNSEAIDELVGKNTNVFIEGFEKKLDEAAFLSDEERANFKAKNKELVEQIVNPAFAKLKQQLSQWQETFDEWEGFAEYAEGEDYYNYLIETYAGVSMDAEELFDYMYDKLDDCEERFSELLEDDEIYEGYMNSEYGFEKRTPSEILDALRVYTKENFAPIADPGYQVEELPNALRSDGVLAYYLTPQEDHDDVNQICLNPDALGTDLGVLYETLAHEGYPGHLYFFNYVKQQGWHPINFFVSNIGFEEGWAEYAARLSLDSWGLDPDMMEVIFLDQEFSYLLMGLSDIGINYGGWTVDDVYDLWETYFYLDSAEDVRDVYDACMAEPGTILSYSIGYYQICDLEEEVKEMLGESFDHNEFVTELLSVGGASFDITRSYIMEWANEKLHG</sequence>
<dbReference type="PANTHER" id="PTHR33361">
    <property type="entry name" value="GLR0591 PROTEIN"/>
    <property type="match status" value="1"/>
</dbReference>
<dbReference type="Pfam" id="PF05960">
    <property type="entry name" value="DUF885"/>
    <property type="match status" value="1"/>
</dbReference>
<feature type="chain" id="PRO_5041967562" evidence="1">
    <location>
        <begin position="26"/>
        <end position="586"/>
    </location>
</feature>
<evidence type="ECO:0000256" key="1">
    <source>
        <dbReference type="SAM" id="SignalP"/>
    </source>
</evidence>
<dbReference type="PANTHER" id="PTHR33361:SF2">
    <property type="entry name" value="DUF885 DOMAIN-CONTAINING PROTEIN"/>
    <property type="match status" value="1"/>
</dbReference>
<gene>
    <name evidence="2" type="ORF">LKD48_07000</name>
</gene>
<organism evidence="2 3">
    <name type="scientific">Anthropogastromicrobium aceti</name>
    <dbReference type="NCBI Taxonomy" id="2981768"/>
    <lineage>
        <taxon>Bacteria</taxon>
        <taxon>Bacillati</taxon>
        <taxon>Bacillota</taxon>
        <taxon>Clostridia</taxon>
        <taxon>Lachnospirales</taxon>
        <taxon>Lachnospiraceae</taxon>
        <taxon>Anthropogastromicrobium</taxon>
    </lineage>
</organism>
<evidence type="ECO:0000313" key="2">
    <source>
        <dbReference type="EMBL" id="MCC2221388.1"/>
    </source>
</evidence>
<reference evidence="2 3" key="1">
    <citation type="submission" date="2021-10" db="EMBL/GenBank/DDBJ databases">
        <title>Anaerobic single-cell dispensing facilitates the cultivation of human gut bacteria.</title>
        <authorList>
            <person name="Afrizal A."/>
        </authorList>
    </citation>
    <scope>NUCLEOTIDE SEQUENCE [LARGE SCALE GENOMIC DNA]</scope>
    <source>
        <strain evidence="2 3">CLA-AA-H224</strain>
    </source>
</reference>
<proteinExistence type="predicted"/>
<comment type="caution">
    <text evidence="2">The sequence shown here is derived from an EMBL/GenBank/DDBJ whole genome shotgun (WGS) entry which is preliminary data.</text>
</comment>
<dbReference type="AlphaFoldDB" id="A0AAE3E389"/>
<dbReference type="RefSeq" id="WP_308731582.1">
    <property type="nucleotide sequence ID" value="NZ_JAJEQN010000014.1"/>
</dbReference>
<accession>A0AAE3E389</accession>
<protein>
    <submittedName>
        <fullName evidence="2">DUF885 domain-containing protein</fullName>
    </submittedName>
</protein>
<dbReference type="Proteomes" id="UP001198200">
    <property type="component" value="Unassembled WGS sequence"/>
</dbReference>
<name>A0AAE3E389_9FIRM</name>
<dbReference type="EMBL" id="JAJEQN010000014">
    <property type="protein sequence ID" value="MCC2221388.1"/>
    <property type="molecule type" value="Genomic_DNA"/>
</dbReference>
<evidence type="ECO:0000313" key="3">
    <source>
        <dbReference type="Proteomes" id="UP001198200"/>
    </source>
</evidence>
<dbReference type="InterPro" id="IPR010281">
    <property type="entry name" value="DUF885"/>
</dbReference>